<evidence type="ECO:0000256" key="1">
    <source>
        <dbReference type="SAM" id="Coils"/>
    </source>
</evidence>
<feature type="coiled-coil region" evidence="1">
    <location>
        <begin position="97"/>
        <end position="124"/>
    </location>
</feature>
<dbReference type="Proteomes" id="UP000256964">
    <property type="component" value="Unassembled WGS sequence"/>
</dbReference>
<feature type="coiled-coil region" evidence="1">
    <location>
        <begin position="158"/>
        <end position="217"/>
    </location>
</feature>
<gene>
    <name evidence="3" type="ORF">OH76DRAFT_1490573</name>
</gene>
<keyword evidence="1" id="KW-0175">Coiled coil</keyword>
<sequence>MAECSSTSAGEQGSVTDEPVAKITDPSPLLRTDPGEVIVETASEPQQSVPLIADIFRSVFYERTPDAIPSASHAQERTLSLVTEAFETRIQTLECMKAVQGQRITRLERELQDVQAELSASRLECSEQRVAFRAHEDAVVAVLQDTLEDVRLDYAERDASWQSAVQELRRINQELEQQLQAAERNSAEQITVLQESKHALEGELNQAQRQIQTIVETITCATCQRAVRQILYISLTRFLRI</sequence>
<protein>
    <submittedName>
        <fullName evidence="3">Uncharacterized protein</fullName>
    </submittedName>
</protein>
<name>A0A371CIL1_9APHY</name>
<feature type="region of interest" description="Disordered" evidence="2">
    <location>
        <begin position="1"/>
        <end position="32"/>
    </location>
</feature>
<reference evidence="3 4" key="1">
    <citation type="journal article" date="2018" name="Biotechnol. Biofuels">
        <title>Integrative visual omics of the white-rot fungus Polyporus brumalis exposes the biotechnological potential of its oxidative enzymes for delignifying raw plant biomass.</title>
        <authorList>
            <person name="Miyauchi S."/>
            <person name="Rancon A."/>
            <person name="Drula E."/>
            <person name="Hage H."/>
            <person name="Chaduli D."/>
            <person name="Favel A."/>
            <person name="Grisel S."/>
            <person name="Henrissat B."/>
            <person name="Herpoel-Gimbert I."/>
            <person name="Ruiz-Duenas F.J."/>
            <person name="Chevret D."/>
            <person name="Hainaut M."/>
            <person name="Lin J."/>
            <person name="Wang M."/>
            <person name="Pangilinan J."/>
            <person name="Lipzen A."/>
            <person name="Lesage-Meessen L."/>
            <person name="Navarro D."/>
            <person name="Riley R."/>
            <person name="Grigoriev I.V."/>
            <person name="Zhou S."/>
            <person name="Raouche S."/>
            <person name="Rosso M.N."/>
        </authorList>
    </citation>
    <scope>NUCLEOTIDE SEQUENCE [LARGE SCALE GENOMIC DNA]</scope>
    <source>
        <strain evidence="3 4">BRFM 1820</strain>
    </source>
</reference>
<dbReference type="AlphaFoldDB" id="A0A371CIL1"/>
<evidence type="ECO:0000313" key="3">
    <source>
        <dbReference type="EMBL" id="RDX40116.1"/>
    </source>
</evidence>
<proteinExistence type="predicted"/>
<keyword evidence="4" id="KW-1185">Reference proteome</keyword>
<evidence type="ECO:0000256" key="2">
    <source>
        <dbReference type="SAM" id="MobiDB-lite"/>
    </source>
</evidence>
<organism evidence="3 4">
    <name type="scientific">Lentinus brumalis</name>
    <dbReference type="NCBI Taxonomy" id="2498619"/>
    <lineage>
        <taxon>Eukaryota</taxon>
        <taxon>Fungi</taxon>
        <taxon>Dikarya</taxon>
        <taxon>Basidiomycota</taxon>
        <taxon>Agaricomycotina</taxon>
        <taxon>Agaricomycetes</taxon>
        <taxon>Polyporales</taxon>
        <taxon>Polyporaceae</taxon>
        <taxon>Lentinus</taxon>
    </lineage>
</organism>
<evidence type="ECO:0000313" key="4">
    <source>
        <dbReference type="Proteomes" id="UP000256964"/>
    </source>
</evidence>
<dbReference type="EMBL" id="KZ857586">
    <property type="protein sequence ID" value="RDX40116.1"/>
    <property type="molecule type" value="Genomic_DNA"/>
</dbReference>
<feature type="compositionally biased region" description="Polar residues" evidence="2">
    <location>
        <begin position="1"/>
        <end position="15"/>
    </location>
</feature>
<accession>A0A371CIL1</accession>